<feature type="non-terminal residue" evidence="1">
    <location>
        <position position="1"/>
    </location>
</feature>
<dbReference type="STRING" id="56216.A0A1A6HF13"/>
<dbReference type="Proteomes" id="UP000092124">
    <property type="component" value="Unassembled WGS sequence"/>
</dbReference>
<gene>
    <name evidence="1" type="ORF">A6R68_16709</name>
</gene>
<name>A0A1A6HF13_NEOLE</name>
<dbReference type="AlphaFoldDB" id="A0A1A6HF13"/>
<sequence length="101" mass="11212">VSTRSLLGEIAGCTQRGFDFVANSNKAECLFTLEAHSREQKKRVCWCLSENIAKQQQLAASPLVRKKLHPYGSFHQEMGAVTSFSATQDRSYTSSEQTLIG</sequence>
<accession>A0A1A6HF13</accession>
<protein>
    <submittedName>
        <fullName evidence="1">Uncharacterized protein</fullName>
    </submittedName>
</protein>
<organism evidence="1 2">
    <name type="scientific">Neotoma lepida</name>
    <name type="common">Desert woodrat</name>
    <dbReference type="NCBI Taxonomy" id="56216"/>
    <lineage>
        <taxon>Eukaryota</taxon>
        <taxon>Metazoa</taxon>
        <taxon>Chordata</taxon>
        <taxon>Craniata</taxon>
        <taxon>Vertebrata</taxon>
        <taxon>Euteleostomi</taxon>
        <taxon>Mammalia</taxon>
        <taxon>Eutheria</taxon>
        <taxon>Euarchontoglires</taxon>
        <taxon>Glires</taxon>
        <taxon>Rodentia</taxon>
        <taxon>Myomorpha</taxon>
        <taxon>Muroidea</taxon>
        <taxon>Cricetidae</taxon>
        <taxon>Neotominae</taxon>
        <taxon>Neotoma</taxon>
    </lineage>
</organism>
<keyword evidence="2" id="KW-1185">Reference proteome</keyword>
<comment type="caution">
    <text evidence="1">The sequence shown here is derived from an EMBL/GenBank/DDBJ whole genome shotgun (WGS) entry which is preliminary data.</text>
</comment>
<evidence type="ECO:0000313" key="1">
    <source>
        <dbReference type="EMBL" id="OBS76849.1"/>
    </source>
</evidence>
<evidence type="ECO:0000313" key="2">
    <source>
        <dbReference type="Proteomes" id="UP000092124"/>
    </source>
</evidence>
<dbReference type="EMBL" id="LZPO01034860">
    <property type="protein sequence ID" value="OBS76849.1"/>
    <property type="molecule type" value="Genomic_DNA"/>
</dbReference>
<dbReference type="OrthoDB" id="196547at2759"/>
<reference evidence="1 2" key="1">
    <citation type="submission" date="2016-06" db="EMBL/GenBank/DDBJ databases">
        <title>The Draft Genome Sequence and Annotation of the Desert Woodrat Neotoma lepida.</title>
        <authorList>
            <person name="Campbell M."/>
            <person name="Oakeson K.F."/>
            <person name="Yandell M."/>
            <person name="Halpert J.R."/>
            <person name="Dearing D."/>
        </authorList>
    </citation>
    <scope>NUCLEOTIDE SEQUENCE [LARGE SCALE GENOMIC DNA]</scope>
    <source>
        <strain evidence="1">417</strain>
        <tissue evidence="1">Liver</tissue>
    </source>
</reference>
<proteinExistence type="predicted"/>